<dbReference type="EMBL" id="CAADRP010001885">
    <property type="protein sequence ID" value="VFU55355.1"/>
    <property type="molecule type" value="Genomic_DNA"/>
</dbReference>
<name>A0A6N2MMA9_SALVM</name>
<proteinExistence type="predicted"/>
<protein>
    <submittedName>
        <fullName evidence="1">Uncharacterized protein</fullName>
    </submittedName>
</protein>
<gene>
    <name evidence="1" type="ORF">SVIM_LOCUS393201</name>
</gene>
<reference evidence="1" key="1">
    <citation type="submission" date="2019-03" db="EMBL/GenBank/DDBJ databases">
        <authorList>
            <person name="Mank J."/>
            <person name="Almeida P."/>
        </authorList>
    </citation>
    <scope>NUCLEOTIDE SEQUENCE</scope>
    <source>
        <strain evidence="1">78183</strain>
    </source>
</reference>
<organism evidence="1">
    <name type="scientific">Salix viminalis</name>
    <name type="common">Common osier</name>
    <name type="synonym">Basket willow</name>
    <dbReference type="NCBI Taxonomy" id="40686"/>
    <lineage>
        <taxon>Eukaryota</taxon>
        <taxon>Viridiplantae</taxon>
        <taxon>Streptophyta</taxon>
        <taxon>Embryophyta</taxon>
        <taxon>Tracheophyta</taxon>
        <taxon>Spermatophyta</taxon>
        <taxon>Magnoliopsida</taxon>
        <taxon>eudicotyledons</taxon>
        <taxon>Gunneridae</taxon>
        <taxon>Pentapetalae</taxon>
        <taxon>rosids</taxon>
        <taxon>fabids</taxon>
        <taxon>Malpighiales</taxon>
        <taxon>Salicaceae</taxon>
        <taxon>Saliceae</taxon>
        <taxon>Salix</taxon>
    </lineage>
</organism>
<evidence type="ECO:0000313" key="1">
    <source>
        <dbReference type="EMBL" id="VFU55355.1"/>
    </source>
</evidence>
<sequence>MRHLPGNIMMPLIHRAHKKPISRFPQMKPPPCCKNCPGFFSPDEEYLYTFSEALSKSNGQKEKMEEGHLYNDITTIAKMIITLISNTYHATTMAKAAI</sequence>
<dbReference type="AlphaFoldDB" id="A0A6N2MMA9"/>
<accession>A0A6N2MMA9</accession>